<reference evidence="2 3" key="1">
    <citation type="submission" date="2023-03" db="EMBL/GenBank/DDBJ databases">
        <title>High recombination rates correlate with genetic variation in Cardiocondyla obscurior ants.</title>
        <authorList>
            <person name="Errbii M."/>
        </authorList>
    </citation>
    <scope>NUCLEOTIDE SEQUENCE [LARGE SCALE GENOMIC DNA]</scope>
    <source>
        <strain evidence="2">Alpha-2009</strain>
        <tissue evidence="2">Whole body</tissue>
    </source>
</reference>
<evidence type="ECO:0000313" key="2">
    <source>
        <dbReference type="EMBL" id="KAL0125825.1"/>
    </source>
</evidence>
<keyword evidence="1" id="KW-1133">Transmembrane helix</keyword>
<dbReference type="Proteomes" id="UP001430953">
    <property type="component" value="Unassembled WGS sequence"/>
</dbReference>
<dbReference type="EMBL" id="JADYXP020000004">
    <property type="protein sequence ID" value="KAL0125825.1"/>
    <property type="molecule type" value="Genomic_DNA"/>
</dbReference>
<proteinExistence type="predicted"/>
<feature type="transmembrane region" description="Helical" evidence="1">
    <location>
        <begin position="191"/>
        <end position="210"/>
    </location>
</feature>
<keyword evidence="1" id="KW-0812">Transmembrane</keyword>
<gene>
    <name evidence="2" type="ORF">PUN28_004707</name>
</gene>
<evidence type="ECO:0000256" key="1">
    <source>
        <dbReference type="SAM" id="Phobius"/>
    </source>
</evidence>
<keyword evidence="3" id="KW-1185">Reference proteome</keyword>
<evidence type="ECO:0000313" key="3">
    <source>
        <dbReference type="Proteomes" id="UP001430953"/>
    </source>
</evidence>
<protein>
    <submittedName>
        <fullName evidence="2">Uncharacterized protein</fullName>
    </submittedName>
</protein>
<name>A0AAW2GE05_9HYME</name>
<keyword evidence="1" id="KW-0472">Membrane</keyword>
<sequence>MALTLKKPRALTILMQTCTVMLIFCFAGCAAGSCLSYGHSCWGAHGKRSDVQGAPIMRILAGKVLLNESPQNDLASSFKTQWILSHLIAGQPVLPLTDKYRDRWGGFLKNRSYVSPKWDHDAAPITDEDTESIRIPMNNESEGNERRISNTKDTVRNMNENLKNNREIFLISSGEPSMPITDPQKLNIFKLLVWFTILTIILPNSFFFFFNN</sequence>
<accession>A0AAW2GE05</accession>
<comment type="caution">
    <text evidence="2">The sequence shown here is derived from an EMBL/GenBank/DDBJ whole genome shotgun (WGS) entry which is preliminary data.</text>
</comment>
<feature type="transmembrane region" description="Helical" evidence="1">
    <location>
        <begin position="13"/>
        <end position="38"/>
    </location>
</feature>
<dbReference type="PROSITE" id="PS51257">
    <property type="entry name" value="PROKAR_LIPOPROTEIN"/>
    <property type="match status" value="1"/>
</dbReference>
<dbReference type="AlphaFoldDB" id="A0AAW2GE05"/>
<organism evidence="2 3">
    <name type="scientific">Cardiocondyla obscurior</name>
    <dbReference type="NCBI Taxonomy" id="286306"/>
    <lineage>
        <taxon>Eukaryota</taxon>
        <taxon>Metazoa</taxon>
        <taxon>Ecdysozoa</taxon>
        <taxon>Arthropoda</taxon>
        <taxon>Hexapoda</taxon>
        <taxon>Insecta</taxon>
        <taxon>Pterygota</taxon>
        <taxon>Neoptera</taxon>
        <taxon>Endopterygota</taxon>
        <taxon>Hymenoptera</taxon>
        <taxon>Apocrita</taxon>
        <taxon>Aculeata</taxon>
        <taxon>Formicoidea</taxon>
        <taxon>Formicidae</taxon>
        <taxon>Myrmicinae</taxon>
        <taxon>Cardiocondyla</taxon>
    </lineage>
</organism>